<keyword evidence="2" id="KW-1185">Reference proteome</keyword>
<dbReference type="SUPFAM" id="SSF110069">
    <property type="entry name" value="ApaG-like"/>
    <property type="match status" value="1"/>
</dbReference>
<name>A0ABQ7GW92_DUNSA</name>
<dbReference type="InterPro" id="IPR036767">
    <property type="entry name" value="ApaG_sf"/>
</dbReference>
<evidence type="ECO:0000313" key="1">
    <source>
        <dbReference type="EMBL" id="KAF5838875.1"/>
    </source>
</evidence>
<evidence type="ECO:0008006" key="3">
    <source>
        <dbReference type="Google" id="ProtNLM"/>
    </source>
</evidence>
<protein>
    <recommendedName>
        <fullName evidence="3">Encoded protein</fullName>
    </recommendedName>
</protein>
<dbReference type="Gene3D" id="2.60.40.1470">
    <property type="entry name" value="ApaG domain"/>
    <property type="match status" value="1"/>
</dbReference>
<dbReference type="Proteomes" id="UP000815325">
    <property type="component" value="Unassembled WGS sequence"/>
</dbReference>
<sequence>MTGSWTVLLRFNTCGFCTDGSTNRPQYLHVRLLPAPACSFKRIVRDRFREPLEGKSGGLSASLDEGFHALRVLGEQMYLNHCSSSQTTEGVQVDVTSSFDRAGMLGAGQPRYLFSYMVRIINNRDDYVQVLGRSWWVGLSYVLAHMFVCELKRLQVTGYSIEGIHS</sequence>
<evidence type="ECO:0000313" key="2">
    <source>
        <dbReference type="Proteomes" id="UP000815325"/>
    </source>
</evidence>
<accession>A0ABQ7GW92</accession>
<gene>
    <name evidence="1" type="ORF">DUNSADRAFT_2044</name>
</gene>
<comment type="caution">
    <text evidence="1">The sequence shown here is derived from an EMBL/GenBank/DDBJ whole genome shotgun (WGS) entry which is preliminary data.</text>
</comment>
<dbReference type="EMBL" id="MU069563">
    <property type="protein sequence ID" value="KAF5838875.1"/>
    <property type="molecule type" value="Genomic_DNA"/>
</dbReference>
<reference evidence="1" key="1">
    <citation type="submission" date="2017-08" db="EMBL/GenBank/DDBJ databases">
        <authorList>
            <person name="Polle J.E."/>
            <person name="Barry K."/>
            <person name="Cushman J."/>
            <person name="Schmutz J."/>
            <person name="Tran D."/>
            <person name="Hathwaick L.T."/>
            <person name="Yim W.C."/>
            <person name="Jenkins J."/>
            <person name="Mckie-Krisberg Z.M."/>
            <person name="Prochnik S."/>
            <person name="Lindquist E."/>
            <person name="Dockter R.B."/>
            <person name="Adam C."/>
            <person name="Molina H."/>
            <person name="Bunkerborg J."/>
            <person name="Jin E."/>
            <person name="Buchheim M."/>
            <person name="Magnuson J."/>
        </authorList>
    </citation>
    <scope>NUCLEOTIDE SEQUENCE</scope>
    <source>
        <strain evidence="1">CCAP 19/18</strain>
    </source>
</reference>
<organism evidence="1 2">
    <name type="scientific">Dunaliella salina</name>
    <name type="common">Green alga</name>
    <name type="synonym">Protococcus salinus</name>
    <dbReference type="NCBI Taxonomy" id="3046"/>
    <lineage>
        <taxon>Eukaryota</taxon>
        <taxon>Viridiplantae</taxon>
        <taxon>Chlorophyta</taxon>
        <taxon>core chlorophytes</taxon>
        <taxon>Chlorophyceae</taxon>
        <taxon>CS clade</taxon>
        <taxon>Chlamydomonadales</taxon>
        <taxon>Dunaliellaceae</taxon>
        <taxon>Dunaliella</taxon>
    </lineage>
</organism>
<proteinExistence type="predicted"/>